<dbReference type="AlphaFoldDB" id="A0AAV0WCM3"/>
<dbReference type="EMBL" id="CARXXK010000002">
    <property type="protein sequence ID" value="CAI6353669.1"/>
    <property type="molecule type" value="Genomic_DNA"/>
</dbReference>
<feature type="region of interest" description="Disordered" evidence="2">
    <location>
        <begin position="1152"/>
        <end position="1180"/>
    </location>
</feature>
<feature type="coiled-coil region" evidence="1">
    <location>
        <begin position="560"/>
        <end position="637"/>
    </location>
</feature>
<keyword evidence="1" id="KW-0175">Coiled coil</keyword>
<comment type="caution">
    <text evidence="3">The sequence shown here is derived from an EMBL/GenBank/DDBJ whole genome shotgun (WGS) entry which is preliminary data.</text>
</comment>
<name>A0AAV0WCM3_9HEMI</name>
<evidence type="ECO:0000256" key="2">
    <source>
        <dbReference type="SAM" id="MobiDB-lite"/>
    </source>
</evidence>
<sequence length="1261" mass="145617">MDCYIEAQCLHAYRRLVDNYNKLFDRNSCLKLEIQHSQLNVRRNKKLFELRKRSIHNILQCRNEREKYHLKKIERLKCKLCTKDRHINTLNHEQDLGKEKIEAYKKELKLITEKYQNLFCKNESICKCCSNDECESEQLSVDSKCVCEDKSLVDSKCSCEDKSKEGSKCSCEDKSKGGSINSCEDKSMIDSKCSSEDKSNVDSKCLCENKSKGGSKCQCEDKSKGGSKCSCEEKSKGGSICSCEEKSNVDSKCSSENKLLIDSKSSYKRNSLVDSNCPCADKLLLENSVEHFCEGQIYGNVQELLLAVDEYCNSKTLCISILTLLKQSKSNICNLIEENDISRNELTQCQSDLACYVNKLNQEIERSKKKDYEICSMHSDNTILAEGLTKISKEKENLENRLQQVTEELCSKTKDHVELVNKCDEQKDELKSNESCSNIQICNDECISIEVCEKKKTLKNNIRIIDGLEYSLCDMKDQLIETEKLKIIFQEKCKHLSIQNEELNNKFEIENNNSIKNCHKIEDLCKRIIQFEAVTKGLEMQNKTHIVEIDELKEAKCVAEKKFNEIIEDLYCTIQELRNELATAKLDTENTEKCFKNINEKDKKCFEHKICLLKTDIENLETELNFYKCEYDSLMTKHLLNEKELSKFNDMVQRLQTREFELNKENEENKEHVSTLCINVDVIQQQLEETIQKNNELTYHNDNLRAENDVQCQDIDELNKTLICLRKNESCVRKDLIVHKEKLTKADEEIANLNSEMSYVKCDLHKTCAKLTCTEQKLQNTECKLNEEICLKEEITEKYCNMVNCLTTNCDMKQSIKPTCISAGCQYDIADDKQIGDYCCFPGENNMSCNITNYDVGGLNYENTYSIKMTKESTHIGIQTNLCCPETGPLIDHCGTVSVIIDEPCPNDNVMCYPEPCDTNKCDFGQCESNDRCMCQCETPPLETTSQLDCHSADCSRSEKSELTTSCNCIAVFLEKENLKCQLAESTQLLEQYGKDAEKKLCEIQEEHCKKEFDMNECFNRKTSQYKKDMDELTAQLEECKATILCMEKELKCCLEREKRLKKDMEKLKETIKCKNSKISDEENKMKTMCECLEECKKQFVTLKRSLELEKSTKEELDKELEQIVIKPQKKIIKKLKTPEKVLRKNKVPKNIKKNAYDPSGDKRLRSGADHDTGHNFRGSEQEMYGRHRGRRFNGYTRDGRNYFPAQVRSDPRGLGYGDPAAHTLPPQFIESLRQQVRKNVGCDNRNCHVMGCCSKLYFRH</sequence>
<proteinExistence type="predicted"/>
<organism evidence="3 4">
    <name type="scientific">Macrosiphum euphorbiae</name>
    <name type="common">potato aphid</name>
    <dbReference type="NCBI Taxonomy" id="13131"/>
    <lineage>
        <taxon>Eukaryota</taxon>
        <taxon>Metazoa</taxon>
        <taxon>Ecdysozoa</taxon>
        <taxon>Arthropoda</taxon>
        <taxon>Hexapoda</taxon>
        <taxon>Insecta</taxon>
        <taxon>Pterygota</taxon>
        <taxon>Neoptera</taxon>
        <taxon>Paraneoptera</taxon>
        <taxon>Hemiptera</taxon>
        <taxon>Sternorrhyncha</taxon>
        <taxon>Aphidomorpha</taxon>
        <taxon>Aphidoidea</taxon>
        <taxon>Aphididae</taxon>
        <taxon>Macrosiphini</taxon>
        <taxon>Macrosiphum</taxon>
    </lineage>
</organism>
<gene>
    <name evidence="3" type="ORF">MEUPH1_LOCUS9765</name>
</gene>
<evidence type="ECO:0000313" key="3">
    <source>
        <dbReference type="EMBL" id="CAI6353669.1"/>
    </source>
</evidence>
<reference evidence="3 4" key="1">
    <citation type="submission" date="2023-01" db="EMBL/GenBank/DDBJ databases">
        <authorList>
            <person name="Whitehead M."/>
        </authorList>
    </citation>
    <scope>NUCLEOTIDE SEQUENCE [LARGE SCALE GENOMIC DNA]</scope>
</reference>
<accession>A0AAV0WCM3</accession>
<feature type="coiled-coil region" evidence="1">
    <location>
        <begin position="976"/>
        <end position="1127"/>
    </location>
</feature>
<evidence type="ECO:0000313" key="4">
    <source>
        <dbReference type="Proteomes" id="UP001160148"/>
    </source>
</evidence>
<evidence type="ECO:0000256" key="1">
    <source>
        <dbReference type="SAM" id="Coils"/>
    </source>
</evidence>
<keyword evidence="4" id="KW-1185">Reference proteome</keyword>
<protein>
    <submittedName>
        <fullName evidence="3">Uncharacterized protein</fullName>
    </submittedName>
</protein>
<dbReference type="Proteomes" id="UP001160148">
    <property type="component" value="Unassembled WGS sequence"/>
</dbReference>
<feature type="coiled-coil region" evidence="1">
    <location>
        <begin position="687"/>
        <end position="798"/>
    </location>
</feature>
<feature type="compositionally biased region" description="Basic and acidic residues" evidence="2">
    <location>
        <begin position="1160"/>
        <end position="1180"/>
    </location>
</feature>